<reference evidence="2 3" key="1">
    <citation type="submission" date="2015-04" db="EMBL/GenBank/DDBJ databases">
        <authorList>
            <person name="Syromyatnikov M.Y."/>
            <person name="Popov V.N."/>
        </authorList>
    </citation>
    <scope>NUCLEOTIDE SEQUENCE [LARGE SCALE GENOMIC DNA]</scope>
</reference>
<protein>
    <submittedName>
        <fullName evidence="2">CLUMA_CG015246, isoform A</fullName>
    </submittedName>
</protein>
<proteinExistence type="predicted"/>
<accession>A0A1J1IS49</accession>
<organism evidence="2 3">
    <name type="scientific">Clunio marinus</name>
    <dbReference type="NCBI Taxonomy" id="568069"/>
    <lineage>
        <taxon>Eukaryota</taxon>
        <taxon>Metazoa</taxon>
        <taxon>Ecdysozoa</taxon>
        <taxon>Arthropoda</taxon>
        <taxon>Hexapoda</taxon>
        <taxon>Insecta</taxon>
        <taxon>Pterygota</taxon>
        <taxon>Neoptera</taxon>
        <taxon>Endopterygota</taxon>
        <taxon>Diptera</taxon>
        <taxon>Nematocera</taxon>
        <taxon>Chironomoidea</taxon>
        <taxon>Chironomidae</taxon>
        <taxon>Clunio</taxon>
    </lineage>
</organism>
<evidence type="ECO:0000313" key="2">
    <source>
        <dbReference type="EMBL" id="CRL01926.1"/>
    </source>
</evidence>
<dbReference type="Proteomes" id="UP000183832">
    <property type="component" value="Unassembled WGS sequence"/>
</dbReference>
<evidence type="ECO:0000256" key="1">
    <source>
        <dbReference type="SAM" id="SignalP"/>
    </source>
</evidence>
<keyword evidence="3" id="KW-1185">Reference proteome</keyword>
<keyword evidence="1" id="KW-0732">Signal</keyword>
<dbReference type="Pfam" id="PF00379">
    <property type="entry name" value="Chitin_bind_4"/>
    <property type="match status" value="1"/>
</dbReference>
<feature type="chain" id="PRO_5013312174" evidence="1">
    <location>
        <begin position="21"/>
        <end position="266"/>
    </location>
</feature>
<dbReference type="EMBL" id="CVRI01000057">
    <property type="protein sequence ID" value="CRL01926.1"/>
    <property type="molecule type" value="Genomic_DNA"/>
</dbReference>
<dbReference type="OrthoDB" id="7788324at2759"/>
<gene>
    <name evidence="2" type="ORF">CLUMA_CG015246</name>
</gene>
<evidence type="ECO:0000313" key="3">
    <source>
        <dbReference type="Proteomes" id="UP000183832"/>
    </source>
</evidence>
<sequence>MKNILVAIFAFVSIYNVVQSATPPAKTDYFITNSKSLNYKLVGKKEEHRFGLELDDNKQFHHTRTAEDGVRLGCYGYELEGKKYTTNYVADAKGYRLTPKTGVVTVYPKDGGEPRKATFVKEFGMADVKTPFARYTFPDGCEAPGIEYDKIVIIEKKDDVIEIPTETPEPETTTFLPEETTIYPEIPVPYVASVIEPICCDDNLSKLVLPRADSECNQTAKLIVPIEMHIINRIPLSDIAEISKETNTVIMLLKLLKLVEKCKHMY</sequence>
<dbReference type="AlphaFoldDB" id="A0A1J1IS49"/>
<dbReference type="InterPro" id="IPR000618">
    <property type="entry name" value="Insect_cuticle"/>
</dbReference>
<name>A0A1J1IS49_9DIPT</name>
<feature type="signal peptide" evidence="1">
    <location>
        <begin position="1"/>
        <end position="20"/>
    </location>
</feature>